<dbReference type="PANTHER" id="PTHR48258:SF9">
    <property type="entry name" value="OS01G0348150 PROTEIN"/>
    <property type="match status" value="1"/>
</dbReference>
<dbReference type="PANTHER" id="PTHR48258">
    <property type="entry name" value="DUF4218 DOMAIN-CONTAINING PROTEIN-RELATED"/>
    <property type="match status" value="1"/>
</dbReference>
<dbReference type="InterPro" id="IPR025452">
    <property type="entry name" value="DUF4218"/>
</dbReference>
<evidence type="ECO:0000256" key="1">
    <source>
        <dbReference type="SAM" id="MobiDB-lite"/>
    </source>
</evidence>
<dbReference type="EMBL" id="QGNW01000016">
    <property type="protein sequence ID" value="RVX16255.1"/>
    <property type="molecule type" value="Genomic_DNA"/>
</dbReference>
<dbReference type="SUPFAM" id="SSF54001">
    <property type="entry name" value="Cysteine proteinases"/>
    <property type="match status" value="1"/>
</dbReference>
<gene>
    <name evidence="3" type="ORF">CK203_014389</name>
</gene>
<dbReference type="Pfam" id="PF13960">
    <property type="entry name" value="DUF4218"/>
    <property type="match status" value="1"/>
</dbReference>
<evidence type="ECO:0000313" key="4">
    <source>
        <dbReference type="Proteomes" id="UP000288805"/>
    </source>
</evidence>
<dbReference type="InterPro" id="IPR038765">
    <property type="entry name" value="Papain-like_cys_pep_sf"/>
</dbReference>
<feature type="compositionally biased region" description="Basic and acidic residues" evidence="1">
    <location>
        <begin position="992"/>
        <end position="1005"/>
    </location>
</feature>
<dbReference type="Gene3D" id="3.40.395.10">
    <property type="entry name" value="Adenoviral Proteinase, Chain A"/>
    <property type="match status" value="1"/>
</dbReference>
<evidence type="ECO:0000259" key="2">
    <source>
        <dbReference type="Pfam" id="PF13960"/>
    </source>
</evidence>
<sequence length="1005" mass="115253">MHIEKNVCESIIGTLLNIPGKTKDGLNSRLDLMDMGLRCELAPRFESIQTYLPPACYTLSRKEKKVFCQTLAELKVPEGYCSNFRNLVSMEDLKLYGLKSHDYHTLMQQLLPVALRSLLLKHVRHAIARLSLFFNALCKKVVDVSTLDQLQNELIVTLCLLEKYFPPSFFDIMIHLTVHLVREVRFCGPIYFRWMYPFERFMKVLKGYVQNRNHPEGCIVECYIAEEAIEFCTEYLSNVDAIGVPSSINVDHKVGAPIPGGHITEVDCNFLLQAHHYVLENTTIIQPYIEEHMKWLKLNNPHQSKRQKWLQEEHMRTFTHWLRKKVEVAIADKEPISETLRWMTHGPTHYVAKYHGYVINGCQYNTRDRDELRVTQNSGVSIVATTMQISSAKDKNPVFAKDSDDFMDNSIEHHPLITTLAQVESFDTMDDSDVICIRGDCMDSKEEKTPSQKKYRGTTRKSMIIRNRNRGIKLVIKYNADGIYVGESSVHLTSYLGVLARTMVPIRYNTWRDVPEQLKDKLWDSIEIAFTLDKKSRRNYEPELIKKPPVEYHFIDDEDWNIFEKNRLSEKFQMIEAGSTESMIEVYFERGQCKKKDGSYDDVDELMKESQESGISYSGSNDILSQALGTPEYTGRVRAKGKHYTPGRYFNSMLEHVIRVATPQSDVSSSNMKSELLLLPKVVEKPIRKVEEETLPVKIEPHMKARKCELVVGTRENTVAGGTIVMDCGPNYLVVLDAPYESNTPLPILIPGQATTVGAAVGYQVLWPTHLVNLSTKFIKGSHKGKRQKTIENDLKIGENPQDINNFDALVGLMLNEGKTQGVEVLNDVFGESFKTFLMKEDMDMIISFKEVSANCVIYYIWHLQKKLSDARLTERFAFINPALVSKAGMVSTGSWVALDMRTMTAYYLDPMQKQPCDDLKEIVNMALRIHPPEKQRSSKREPTWVKVVCPRQLGSVECGYYVMRYMKDIIVDPSLLSTKMPSFQSSKSCRSHFDDSHKFSSHDK</sequence>
<evidence type="ECO:0000313" key="3">
    <source>
        <dbReference type="EMBL" id="RVX16255.1"/>
    </source>
</evidence>
<dbReference type="AlphaFoldDB" id="A0A438K4X4"/>
<comment type="caution">
    <text evidence="3">The sequence shown here is derived from an EMBL/GenBank/DDBJ whole genome shotgun (WGS) entry which is preliminary data.</text>
</comment>
<protein>
    <recommendedName>
        <fullName evidence="2">DUF4218 domain-containing protein</fullName>
    </recommendedName>
</protein>
<dbReference type="Proteomes" id="UP000288805">
    <property type="component" value="Unassembled WGS sequence"/>
</dbReference>
<reference evidence="3 4" key="1">
    <citation type="journal article" date="2018" name="PLoS Genet.">
        <title>Population sequencing reveals clonal diversity and ancestral inbreeding in the grapevine cultivar Chardonnay.</title>
        <authorList>
            <person name="Roach M.J."/>
            <person name="Johnson D.L."/>
            <person name="Bohlmann J."/>
            <person name="van Vuuren H.J."/>
            <person name="Jones S.J."/>
            <person name="Pretorius I.S."/>
            <person name="Schmidt S.A."/>
            <person name="Borneman A.R."/>
        </authorList>
    </citation>
    <scope>NUCLEOTIDE SEQUENCE [LARGE SCALE GENOMIC DNA]</scope>
    <source>
        <strain evidence="4">cv. Chardonnay</strain>
        <tissue evidence="3">Leaf</tissue>
    </source>
</reference>
<accession>A0A438K4X4</accession>
<feature type="region of interest" description="Disordered" evidence="1">
    <location>
        <begin position="984"/>
        <end position="1005"/>
    </location>
</feature>
<proteinExistence type="predicted"/>
<organism evidence="3 4">
    <name type="scientific">Vitis vinifera</name>
    <name type="common">Grape</name>
    <dbReference type="NCBI Taxonomy" id="29760"/>
    <lineage>
        <taxon>Eukaryota</taxon>
        <taxon>Viridiplantae</taxon>
        <taxon>Streptophyta</taxon>
        <taxon>Embryophyta</taxon>
        <taxon>Tracheophyta</taxon>
        <taxon>Spermatophyta</taxon>
        <taxon>Magnoliopsida</taxon>
        <taxon>eudicotyledons</taxon>
        <taxon>Gunneridae</taxon>
        <taxon>Pentapetalae</taxon>
        <taxon>rosids</taxon>
        <taxon>Vitales</taxon>
        <taxon>Vitaceae</taxon>
        <taxon>Viteae</taxon>
        <taxon>Vitis</taxon>
    </lineage>
</organism>
<name>A0A438K4X4_VITVI</name>
<feature type="domain" description="DUF4218" evidence="2">
    <location>
        <begin position="137"/>
        <end position="241"/>
    </location>
</feature>